<dbReference type="InterPro" id="IPR010201">
    <property type="entry name" value="HflK"/>
</dbReference>
<dbReference type="AlphaFoldDB" id="A0A7Y2E9Z4"/>
<keyword evidence="8" id="KW-0378">Hydrolase</keyword>
<dbReference type="InterPro" id="IPR001107">
    <property type="entry name" value="Band_7"/>
</dbReference>
<dbReference type="CDD" id="cd03404">
    <property type="entry name" value="SPFH_HflK"/>
    <property type="match status" value="1"/>
</dbReference>
<keyword evidence="8" id="KW-0645">Protease</keyword>
<keyword evidence="3 6" id="KW-0812">Transmembrane</keyword>
<dbReference type="GO" id="GO:0006508">
    <property type="term" value="P:proteolysis"/>
    <property type="evidence" value="ECO:0007669"/>
    <property type="project" value="UniProtKB-KW"/>
</dbReference>
<dbReference type="EMBL" id="JABDJR010000584">
    <property type="protein sequence ID" value="NNF07966.1"/>
    <property type="molecule type" value="Genomic_DNA"/>
</dbReference>
<evidence type="ECO:0000256" key="3">
    <source>
        <dbReference type="ARBA" id="ARBA00022692"/>
    </source>
</evidence>
<comment type="subunit">
    <text evidence="6">HflC and HflK may interact to form a multimeric complex.</text>
</comment>
<protein>
    <recommendedName>
        <fullName evidence="6">Protein HflK</fullName>
    </recommendedName>
</protein>
<evidence type="ECO:0000259" key="7">
    <source>
        <dbReference type="SMART" id="SM00244"/>
    </source>
</evidence>
<dbReference type="SUPFAM" id="SSF117892">
    <property type="entry name" value="Band 7/SPFH domain"/>
    <property type="match status" value="1"/>
</dbReference>
<evidence type="ECO:0000256" key="2">
    <source>
        <dbReference type="ARBA" id="ARBA00006971"/>
    </source>
</evidence>
<evidence type="ECO:0000256" key="5">
    <source>
        <dbReference type="ARBA" id="ARBA00023136"/>
    </source>
</evidence>
<dbReference type="Gene3D" id="3.30.479.30">
    <property type="entry name" value="Band 7 domain"/>
    <property type="match status" value="1"/>
</dbReference>
<dbReference type="Pfam" id="PF01145">
    <property type="entry name" value="Band_7"/>
    <property type="match status" value="1"/>
</dbReference>
<evidence type="ECO:0000313" key="9">
    <source>
        <dbReference type="Proteomes" id="UP000547674"/>
    </source>
</evidence>
<reference evidence="8 9" key="1">
    <citation type="submission" date="2020-03" db="EMBL/GenBank/DDBJ databases">
        <title>Metabolic flexibility allows generalist bacteria to become dominant in a frequently disturbed ecosystem.</title>
        <authorList>
            <person name="Chen Y.-J."/>
            <person name="Leung P.M."/>
            <person name="Bay S.K."/>
            <person name="Hugenholtz P."/>
            <person name="Kessler A.J."/>
            <person name="Shelley G."/>
            <person name="Waite D.W."/>
            <person name="Cook P.L."/>
            <person name="Greening C."/>
        </authorList>
    </citation>
    <scope>NUCLEOTIDE SEQUENCE [LARGE SCALE GENOMIC DNA]</scope>
    <source>
        <strain evidence="8">SS_bin_28</strain>
    </source>
</reference>
<dbReference type="SMART" id="SM00244">
    <property type="entry name" value="PHB"/>
    <property type="match status" value="1"/>
</dbReference>
<proteinExistence type="inferred from homology"/>
<accession>A0A7Y2E9Z4</accession>
<name>A0A7Y2E9Z4_UNCEI</name>
<comment type="subcellular location">
    <subcellularLocation>
        <location evidence="1 6">Membrane</location>
    </subcellularLocation>
</comment>
<dbReference type="Proteomes" id="UP000547674">
    <property type="component" value="Unassembled WGS sequence"/>
</dbReference>
<dbReference type="GO" id="GO:0016020">
    <property type="term" value="C:membrane"/>
    <property type="evidence" value="ECO:0007669"/>
    <property type="project" value="UniProtKB-SubCell"/>
</dbReference>
<evidence type="ECO:0000256" key="4">
    <source>
        <dbReference type="ARBA" id="ARBA00022989"/>
    </source>
</evidence>
<dbReference type="PANTHER" id="PTHR43327">
    <property type="entry name" value="STOMATIN-LIKE PROTEIN 2, MITOCHONDRIAL"/>
    <property type="match status" value="1"/>
</dbReference>
<dbReference type="InterPro" id="IPR036013">
    <property type="entry name" value="Band_7/SPFH_dom_sf"/>
</dbReference>
<evidence type="ECO:0000256" key="1">
    <source>
        <dbReference type="ARBA" id="ARBA00004370"/>
    </source>
</evidence>
<dbReference type="GO" id="GO:0008233">
    <property type="term" value="F:peptidase activity"/>
    <property type="evidence" value="ECO:0007669"/>
    <property type="project" value="UniProtKB-KW"/>
</dbReference>
<feature type="transmembrane region" description="Helical" evidence="6">
    <location>
        <begin position="21"/>
        <end position="43"/>
    </location>
</feature>
<comment type="function">
    <text evidence="6">HflC and HflK could encode or regulate a protease.</text>
</comment>
<feature type="domain" description="Band 7" evidence="7">
    <location>
        <begin position="38"/>
        <end position="219"/>
    </location>
</feature>
<comment type="similarity">
    <text evidence="2 6">Belongs to the band 7/mec-2 family. HflK subfamily.</text>
</comment>
<comment type="caution">
    <text evidence="8">The sequence shown here is derived from an EMBL/GenBank/DDBJ whole genome shotgun (WGS) entry which is preliminary data.</text>
</comment>
<organism evidence="8 9">
    <name type="scientific">Eiseniibacteriota bacterium</name>
    <dbReference type="NCBI Taxonomy" id="2212470"/>
    <lineage>
        <taxon>Bacteria</taxon>
        <taxon>Candidatus Eiseniibacteriota</taxon>
    </lineage>
</organism>
<evidence type="ECO:0000256" key="6">
    <source>
        <dbReference type="RuleBase" id="RU364113"/>
    </source>
</evidence>
<evidence type="ECO:0000313" key="8">
    <source>
        <dbReference type="EMBL" id="NNF07966.1"/>
    </source>
</evidence>
<sequence>MNQGNFGDQIQMPQMPKIPGATVRTVILLAVIGLIALTSFYTVGPEENGVVLRFGKYQGLTDPGLHFKLPFNIETVDKVPIQRQLKEEFGFRTVSSGVRSEFSNRGFAGEANMLTGDLNAAVVEWVVQYRIVDPYNYLFRVRNVRQTFRDMSEAVMRSVIGDRTVNEVLTIGRAEIADLVHQNLQELADQYESGIKVDQVVLQDVNPPDKVKPSFNEVNEAQQEKERLINEAQSEYNRVVPRAEGEALQTIQQAEGYFLERTNNAAGDSARFVALYDEYRKAPEVTRKRLYLETMELILPKIGRKIVVDSESSGVLPLLNLGGASLPGTGGGN</sequence>
<dbReference type="PANTHER" id="PTHR43327:SF2">
    <property type="entry name" value="MODULATOR OF FTSH PROTEASE HFLK"/>
    <property type="match status" value="1"/>
</dbReference>
<keyword evidence="4 6" id="KW-1133">Transmembrane helix</keyword>
<keyword evidence="5 6" id="KW-0472">Membrane</keyword>
<gene>
    <name evidence="8" type="primary">hflK</name>
    <name evidence="8" type="ORF">HKN21_14475</name>
</gene>
<dbReference type="InterPro" id="IPR050710">
    <property type="entry name" value="Band7/mec-2_domain"/>
</dbReference>
<dbReference type="NCBIfam" id="TIGR01933">
    <property type="entry name" value="hflK"/>
    <property type="match status" value="1"/>
</dbReference>